<sequence length="658" mass="77412">MKISQNVNKLDFLYVFFVIIGYFLKYYLIMVDHSIVLITCIIIYILSEKNLVNDKTQKLHDKWIFPYLIFSTFISIFSIFWEIFDKDDFSLYLDLIFIVVEIASLIFIFLKYKKSTNNELREAKDLKYMKKIEKLDSFYYWISYYLRPAIILFILFICLISAITWTNMSFSSFLLVEFNQSKLLHVIMILLVYGYLAFFFITHFSINLTKKKESFDFNYNIKENLEESKDYNTNSELFERGILKIGKKSIPITIFFYFPILIVDMTLFLTLEKDLIYWTPYKVIPQLIIPAIGILTILGMILSFKDNRHSFRIEQMLMIANFIMTIIAIIPSDFYSGLQALKYMPLSVVLLWIVAFLQISIYLAHISKMDFSNRSLIILELISIIFCLFFWIATGAYKLEFSAGYYTSNLLMDFVRNLFSLDNFIFLFVLGSLIEILGVFVKKPKLRKLINIIQLILLIGYIFLFFRYSVTFNENSFFSWPSLHLQKILGVLMFVSTYTSYIARIYEKSATSSKDFRKSLIISILLVGTIIINFYSVLNLPSDIFYSTSAISNVSSGLLLMQVGYSILIISTTLMSFFYNSKKKRLKTKGLVIWLSVNIVLQIFQMCLCIFIYQFIFEDIIWYMISSIIVLTFWIFTLYFQLKAPKEVVLKENIAIVE</sequence>
<feature type="transmembrane region" description="Helical" evidence="1">
    <location>
        <begin position="417"/>
        <end position="437"/>
    </location>
</feature>
<feature type="transmembrane region" description="Helical" evidence="1">
    <location>
        <begin position="250"/>
        <end position="271"/>
    </location>
</feature>
<feature type="transmembrane region" description="Helical" evidence="1">
    <location>
        <begin position="343"/>
        <end position="364"/>
    </location>
</feature>
<keyword evidence="1" id="KW-1133">Transmembrane helix</keyword>
<organism evidence="2 3">
    <name type="scientific">Candidatus Lokiarchaeum ossiferum</name>
    <dbReference type="NCBI Taxonomy" id="2951803"/>
    <lineage>
        <taxon>Archaea</taxon>
        <taxon>Promethearchaeati</taxon>
        <taxon>Promethearchaeota</taxon>
        <taxon>Promethearchaeia</taxon>
        <taxon>Promethearchaeales</taxon>
        <taxon>Promethearchaeaceae</taxon>
        <taxon>Candidatus Lokiarchaeum</taxon>
    </lineage>
</organism>
<gene>
    <name evidence="2" type="ORF">NEF87_000364</name>
</gene>
<protein>
    <submittedName>
        <fullName evidence="2">Uncharacterized protein</fullName>
    </submittedName>
</protein>
<feature type="transmembrane region" description="Helical" evidence="1">
    <location>
        <begin position="376"/>
        <end position="397"/>
    </location>
</feature>
<feature type="transmembrane region" description="Helical" evidence="1">
    <location>
        <begin position="89"/>
        <end position="110"/>
    </location>
</feature>
<feature type="transmembrane region" description="Helical" evidence="1">
    <location>
        <begin position="449"/>
        <end position="468"/>
    </location>
</feature>
<feature type="transmembrane region" description="Helical" evidence="1">
    <location>
        <begin position="519"/>
        <end position="538"/>
    </location>
</feature>
<evidence type="ECO:0000313" key="2">
    <source>
        <dbReference type="EMBL" id="UYP44079.1"/>
    </source>
</evidence>
<evidence type="ECO:0000313" key="3">
    <source>
        <dbReference type="Proteomes" id="UP001208689"/>
    </source>
</evidence>
<feature type="transmembrane region" description="Helical" evidence="1">
    <location>
        <begin position="558"/>
        <end position="579"/>
    </location>
</feature>
<keyword evidence="1" id="KW-0472">Membrane</keyword>
<reference evidence="2" key="1">
    <citation type="submission" date="2022-09" db="EMBL/GenBank/DDBJ databases">
        <title>Actin cytoskeleton and complex cell architecture in an #Asgard archaeon.</title>
        <authorList>
            <person name="Ponce Toledo R.I."/>
            <person name="Schleper C."/>
            <person name="Rodrigues Oliveira T."/>
            <person name="Wollweber F."/>
            <person name="Xu J."/>
            <person name="Rittmann S."/>
            <person name="Klingl A."/>
            <person name="Pilhofer M."/>
        </authorList>
    </citation>
    <scope>NUCLEOTIDE SEQUENCE</scope>
    <source>
        <strain evidence="2">B-35</strain>
    </source>
</reference>
<proteinExistence type="predicted"/>
<feature type="transmembrane region" description="Helical" evidence="1">
    <location>
        <begin position="488"/>
        <end position="507"/>
    </location>
</feature>
<name>A0ABY6HKM5_9ARCH</name>
<feature type="transmembrane region" description="Helical" evidence="1">
    <location>
        <begin position="35"/>
        <end position="52"/>
    </location>
</feature>
<feature type="transmembrane region" description="Helical" evidence="1">
    <location>
        <begin position="620"/>
        <end position="642"/>
    </location>
</feature>
<dbReference type="Proteomes" id="UP001208689">
    <property type="component" value="Chromosome"/>
</dbReference>
<keyword evidence="1" id="KW-0812">Transmembrane</keyword>
<feature type="transmembrane region" description="Helical" evidence="1">
    <location>
        <begin position="591"/>
        <end position="614"/>
    </location>
</feature>
<feature type="transmembrane region" description="Helical" evidence="1">
    <location>
        <begin position="283"/>
        <end position="304"/>
    </location>
</feature>
<feature type="transmembrane region" description="Helical" evidence="1">
    <location>
        <begin position="316"/>
        <end position="337"/>
    </location>
</feature>
<feature type="transmembrane region" description="Helical" evidence="1">
    <location>
        <begin position="138"/>
        <end position="163"/>
    </location>
</feature>
<accession>A0ABY6HKM5</accession>
<feature type="transmembrane region" description="Helical" evidence="1">
    <location>
        <begin position="64"/>
        <end position="83"/>
    </location>
</feature>
<keyword evidence="3" id="KW-1185">Reference proteome</keyword>
<feature type="transmembrane region" description="Helical" evidence="1">
    <location>
        <begin position="12"/>
        <end position="29"/>
    </location>
</feature>
<dbReference type="EMBL" id="CP104013">
    <property type="protein sequence ID" value="UYP44079.1"/>
    <property type="molecule type" value="Genomic_DNA"/>
</dbReference>
<feature type="transmembrane region" description="Helical" evidence="1">
    <location>
        <begin position="183"/>
        <end position="206"/>
    </location>
</feature>
<evidence type="ECO:0000256" key="1">
    <source>
        <dbReference type="SAM" id="Phobius"/>
    </source>
</evidence>